<feature type="region of interest" description="Disordered" evidence="1">
    <location>
        <begin position="1"/>
        <end position="38"/>
    </location>
</feature>
<organism evidence="2">
    <name type="scientific">Oryza nivara</name>
    <name type="common">Indian wild rice</name>
    <name type="synonym">Oryza sativa f. spontanea</name>
    <dbReference type="NCBI Taxonomy" id="4536"/>
    <lineage>
        <taxon>Eukaryota</taxon>
        <taxon>Viridiplantae</taxon>
        <taxon>Streptophyta</taxon>
        <taxon>Embryophyta</taxon>
        <taxon>Tracheophyta</taxon>
        <taxon>Spermatophyta</taxon>
        <taxon>Magnoliopsida</taxon>
        <taxon>Liliopsida</taxon>
        <taxon>Poales</taxon>
        <taxon>Poaceae</taxon>
        <taxon>BOP clade</taxon>
        <taxon>Oryzoideae</taxon>
        <taxon>Oryzeae</taxon>
        <taxon>Oryzinae</taxon>
        <taxon>Oryza</taxon>
    </lineage>
</organism>
<sequence>MVAKKSSSITTHLPSLPCRKSLRSSASSPAESASFETTTNGATTAAVSAGTTTVSAAGITGGGGSGDTKSSRLMGEMRAGERMQRGSMRPPSPASLDEVGELWNDEIEGEFAREDAMADEVDEGIGRRPGLCGTPAKEQHQPRGLRTNNTTVAANNRSVSSHLWPWPFIESLAGRMNRTVNILRIAFSHMGNQLPGPGSCHKSSHPSSKR</sequence>
<dbReference type="Gramene" id="ONIVA06G12200.1">
    <property type="protein sequence ID" value="ONIVA06G12200.1"/>
    <property type="gene ID" value="ONIVA06G12200"/>
</dbReference>
<dbReference type="HOGENOM" id="CLU_1311906_0_0_1"/>
<feature type="compositionally biased region" description="Polar residues" evidence="1">
    <location>
        <begin position="1"/>
        <end position="13"/>
    </location>
</feature>
<evidence type="ECO:0000313" key="3">
    <source>
        <dbReference type="Proteomes" id="UP000006591"/>
    </source>
</evidence>
<reference evidence="2" key="2">
    <citation type="submission" date="2018-04" db="EMBL/GenBank/DDBJ databases">
        <title>OnivRS2 (Oryza nivara Reference Sequence Version 2).</title>
        <authorList>
            <person name="Zhang J."/>
            <person name="Kudrna D."/>
            <person name="Lee S."/>
            <person name="Talag J."/>
            <person name="Rajasekar S."/>
            <person name="Welchert J."/>
            <person name="Hsing Y.-I."/>
            <person name="Wing R.A."/>
        </authorList>
    </citation>
    <scope>NUCLEOTIDE SEQUENCE [LARGE SCALE GENOMIC DNA]</scope>
    <source>
        <strain evidence="2">SL10</strain>
    </source>
</reference>
<dbReference type="EnsemblPlants" id="ONIVA06G12200.1">
    <property type="protein sequence ID" value="ONIVA06G12200.1"/>
    <property type="gene ID" value="ONIVA06G12200"/>
</dbReference>
<feature type="region of interest" description="Disordered" evidence="1">
    <location>
        <begin position="191"/>
        <end position="210"/>
    </location>
</feature>
<keyword evidence="3" id="KW-1185">Reference proteome</keyword>
<accession>A0A0E0HNX2</accession>
<dbReference type="AlphaFoldDB" id="A0A0E0HNX2"/>
<protein>
    <submittedName>
        <fullName evidence="2">Uncharacterized protein</fullName>
    </submittedName>
</protein>
<dbReference type="OMA" id="FAREDAM"/>
<dbReference type="eggNOG" id="ENOG502R5T6">
    <property type="taxonomic scope" value="Eukaryota"/>
</dbReference>
<feature type="compositionally biased region" description="Low complexity" evidence="1">
    <location>
        <begin position="23"/>
        <end position="38"/>
    </location>
</feature>
<name>A0A0E0HNX2_ORYNI</name>
<evidence type="ECO:0000256" key="1">
    <source>
        <dbReference type="SAM" id="MobiDB-lite"/>
    </source>
</evidence>
<dbReference type="Proteomes" id="UP000006591">
    <property type="component" value="Chromosome 6"/>
</dbReference>
<evidence type="ECO:0000313" key="2">
    <source>
        <dbReference type="EnsemblPlants" id="ONIVA06G12200.1"/>
    </source>
</evidence>
<proteinExistence type="predicted"/>
<reference evidence="2" key="1">
    <citation type="submission" date="2015-04" db="UniProtKB">
        <authorList>
            <consortium name="EnsemblPlants"/>
        </authorList>
    </citation>
    <scope>IDENTIFICATION</scope>
    <source>
        <strain evidence="2">SL10</strain>
    </source>
</reference>